<organism evidence="3">
    <name type="scientific">Ignisphaera aggregans</name>
    <dbReference type="NCBI Taxonomy" id="334771"/>
    <lineage>
        <taxon>Archaea</taxon>
        <taxon>Thermoproteota</taxon>
        <taxon>Thermoprotei</taxon>
        <taxon>Desulfurococcales</taxon>
        <taxon>Desulfurococcaceae</taxon>
        <taxon>Ignisphaera</taxon>
    </lineage>
</organism>
<proteinExistence type="predicted"/>
<name>A0A7J3Z6Z3_9CREN</name>
<keyword evidence="1" id="KW-0460">Magnesium</keyword>
<dbReference type="EMBL" id="DRYQ01000059">
    <property type="protein sequence ID" value="HHQ50540.1"/>
    <property type="molecule type" value="Genomic_DNA"/>
</dbReference>
<dbReference type="PANTHER" id="PTHR35901:SF1">
    <property type="entry name" value="EXONUCLEASE VAPC9"/>
    <property type="match status" value="1"/>
</dbReference>
<dbReference type="InterPro" id="IPR002716">
    <property type="entry name" value="PIN_dom"/>
</dbReference>
<comment type="caution">
    <text evidence="3">The sequence shown here is derived from an EMBL/GenBank/DDBJ whole genome shotgun (WGS) entry which is preliminary data.</text>
</comment>
<dbReference type="InterPro" id="IPR044153">
    <property type="entry name" value="PIN_Pae0151-like"/>
</dbReference>
<protein>
    <submittedName>
        <fullName evidence="3">PIN domain-containing protein</fullName>
    </submittedName>
</protein>
<feature type="domain" description="PIN" evidence="2">
    <location>
        <begin position="27"/>
        <end position="116"/>
    </location>
</feature>
<evidence type="ECO:0000256" key="1">
    <source>
        <dbReference type="ARBA" id="ARBA00022842"/>
    </source>
</evidence>
<dbReference type="Pfam" id="PF01850">
    <property type="entry name" value="PIN"/>
    <property type="match status" value="1"/>
</dbReference>
<evidence type="ECO:0000313" key="3">
    <source>
        <dbReference type="EMBL" id="HHQ50540.1"/>
    </source>
</evidence>
<dbReference type="Gene3D" id="3.40.50.1010">
    <property type="entry name" value="5'-nuclease"/>
    <property type="match status" value="1"/>
</dbReference>
<dbReference type="InterPro" id="IPR029060">
    <property type="entry name" value="PIN-like_dom_sf"/>
</dbReference>
<sequence length="140" mass="15657">MKRHLFDASSFVKALKLSKPELLIKSHIQWLTLYEIMNALWKETCLAKAIPVDKALQLMDIVTQIAKHMKILDISGLEVETLDTAIKLGLTAYDASYIALAKKHNLVLVTEDAELKIKAQQLVKTLSIGETSSHQDNNTS</sequence>
<dbReference type="AlphaFoldDB" id="A0A7J3Z6Z3"/>
<dbReference type="CDD" id="cd09873">
    <property type="entry name" value="PIN_Pae0151-like"/>
    <property type="match status" value="1"/>
</dbReference>
<reference evidence="3" key="1">
    <citation type="journal article" date="2020" name="mSystems">
        <title>Genome- and Community-Level Interaction Insights into Carbon Utilization and Element Cycling Functions of Hydrothermarchaeota in Hydrothermal Sediment.</title>
        <authorList>
            <person name="Zhou Z."/>
            <person name="Liu Y."/>
            <person name="Xu W."/>
            <person name="Pan J."/>
            <person name="Luo Z.H."/>
            <person name="Li M."/>
        </authorList>
    </citation>
    <scope>NUCLEOTIDE SEQUENCE [LARGE SCALE GENOMIC DNA]</scope>
    <source>
        <strain evidence="3">SpSt-1105</strain>
    </source>
</reference>
<accession>A0A7J3Z6Z3</accession>
<dbReference type="PANTHER" id="PTHR35901">
    <property type="entry name" value="RIBONUCLEASE VAPC3"/>
    <property type="match status" value="1"/>
</dbReference>
<evidence type="ECO:0000259" key="2">
    <source>
        <dbReference type="Pfam" id="PF01850"/>
    </source>
</evidence>
<dbReference type="InterPro" id="IPR051619">
    <property type="entry name" value="TypeII_TA_RNase_PINc/VapC"/>
</dbReference>
<dbReference type="SUPFAM" id="SSF88723">
    <property type="entry name" value="PIN domain-like"/>
    <property type="match status" value="1"/>
</dbReference>
<gene>
    <name evidence="3" type="ORF">ENM66_04230</name>
</gene>